<dbReference type="CDD" id="cd02440">
    <property type="entry name" value="AdoMet_MTases"/>
    <property type="match status" value="1"/>
</dbReference>
<evidence type="ECO:0000256" key="7">
    <source>
        <dbReference type="SAM" id="MobiDB-lite"/>
    </source>
</evidence>
<dbReference type="Pfam" id="PF13636">
    <property type="entry name" value="Methyltranf_PUA"/>
    <property type="match status" value="1"/>
</dbReference>
<dbReference type="Pfam" id="PF17125">
    <property type="entry name" value="Methyltr_RsmF_N"/>
    <property type="match status" value="1"/>
</dbReference>
<dbReference type="Proteomes" id="UP001589619">
    <property type="component" value="Unassembled WGS sequence"/>
</dbReference>
<feature type="binding site" evidence="6">
    <location>
        <position position="190"/>
    </location>
    <ligand>
        <name>S-adenosyl-L-methionine</name>
        <dbReference type="ChEBI" id="CHEBI:59789"/>
    </ligand>
</feature>
<dbReference type="Gene3D" id="3.30.70.1170">
    <property type="entry name" value="Sun protein, domain 3"/>
    <property type="match status" value="1"/>
</dbReference>
<dbReference type="InterPro" id="IPR023267">
    <property type="entry name" value="RCMT"/>
</dbReference>
<evidence type="ECO:0000256" key="2">
    <source>
        <dbReference type="ARBA" id="ARBA00022603"/>
    </source>
</evidence>
<keyword evidence="4 6" id="KW-0949">S-adenosyl-L-methionine</keyword>
<dbReference type="EC" id="2.1.1.-" evidence="9"/>
<dbReference type="PRINTS" id="PR02008">
    <property type="entry name" value="RCMTFAMILY"/>
</dbReference>
<keyword evidence="3 6" id="KW-0808">Transferase</keyword>
<feature type="binding site" evidence="6">
    <location>
        <position position="145"/>
    </location>
    <ligand>
        <name>S-adenosyl-L-methionine</name>
        <dbReference type="ChEBI" id="CHEBI:59789"/>
    </ligand>
</feature>
<dbReference type="Gene3D" id="2.30.130.60">
    <property type="match status" value="1"/>
</dbReference>
<accession>A0ABV5VXF9</accession>
<dbReference type="InterPro" id="IPR049560">
    <property type="entry name" value="MeTrfase_RsmB-F_NOP2_cat"/>
</dbReference>
<protein>
    <submittedName>
        <fullName evidence="9">RsmB/NOP family class I SAM-dependent RNA methyltransferase</fullName>
        <ecNumber evidence="9">2.1.1.-</ecNumber>
    </submittedName>
</protein>
<keyword evidence="1" id="KW-0963">Cytoplasm</keyword>
<evidence type="ECO:0000259" key="8">
    <source>
        <dbReference type="PROSITE" id="PS51686"/>
    </source>
</evidence>
<evidence type="ECO:0000256" key="1">
    <source>
        <dbReference type="ARBA" id="ARBA00022490"/>
    </source>
</evidence>
<dbReference type="InterPro" id="IPR031340">
    <property type="entry name" value="RsmF_methylt_CI"/>
</dbReference>
<keyword evidence="2 6" id="KW-0489">Methyltransferase</keyword>
<dbReference type="PROSITE" id="PS51686">
    <property type="entry name" value="SAM_MT_RSMB_NOP"/>
    <property type="match status" value="1"/>
</dbReference>
<feature type="domain" description="SAM-dependent MTase RsmB/NOP-type" evidence="8">
    <location>
        <begin position="24"/>
        <end position="303"/>
    </location>
</feature>
<comment type="caution">
    <text evidence="9">The sequence shown here is derived from an EMBL/GenBank/DDBJ whole genome shotgun (WGS) entry which is preliminary data.</text>
</comment>
<dbReference type="CDD" id="cd21147">
    <property type="entry name" value="RsmF_methylt_CTD1"/>
    <property type="match status" value="1"/>
</dbReference>
<proteinExistence type="inferred from homology"/>
<feature type="binding site" evidence="6">
    <location>
        <begin position="121"/>
        <end position="127"/>
    </location>
    <ligand>
        <name>S-adenosyl-L-methionine</name>
        <dbReference type="ChEBI" id="CHEBI:59789"/>
    </ligand>
</feature>
<reference evidence="9 10" key="1">
    <citation type="submission" date="2024-09" db="EMBL/GenBank/DDBJ databases">
        <authorList>
            <person name="Sun Q."/>
            <person name="Mori K."/>
        </authorList>
    </citation>
    <scope>NUCLEOTIDE SEQUENCE [LARGE SCALE GENOMIC DNA]</scope>
    <source>
        <strain evidence="9 10">JCM 12520</strain>
    </source>
</reference>
<dbReference type="GO" id="GO:0032259">
    <property type="term" value="P:methylation"/>
    <property type="evidence" value="ECO:0007669"/>
    <property type="project" value="UniProtKB-KW"/>
</dbReference>
<dbReference type="Gene3D" id="3.40.50.150">
    <property type="entry name" value="Vaccinia Virus protein VP39"/>
    <property type="match status" value="1"/>
</dbReference>
<dbReference type="InterPro" id="IPR027391">
    <property type="entry name" value="Nol1_Nop2_Fmu_2"/>
</dbReference>
<dbReference type="GO" id="GO:0008168">
    <property type="term" value="F:methyltransferase activity"/>
    <property type="evidence" value="ECO:0007669"/>
    <property type="project" value="UniProtKB-KW"/>
</dbReference>
<feature type="active site" description="Nucleophile" evidence="6">
    <location>
        <position position="243"/>
    </location>
</feature>
<dbReference type="InterPro" id="IPR001678">
    <property type="entry name" value="MeTrfase_RsmB-F_NOP2_dom"/>
</dbReference>
<evidence type="ECO:0000313" key="9">
    <source>
        <dbReference type="EMBL" id="MFB9752994.1"/>
    </source>
</evidence>
<dbReference type="InterPro" id="IPR029063">
    <property type="entry name" value="SAM-dependent_MTases_sf"/>
</dbReference>
<dbReference type="Pfam" id="PF17126">
    <property type="entry name" value="RsmF_methylt_CI"/>
    <property type="match status" value="1"/>
</dbReference>
<gene>
    <name evidence="9" type="ORF">ACFFNY_15625</name>
</gene>
<keyword evidence="10" id="KW-1185">Reference proteome</keyword>
<name>A0ABV5VXF9_9BACL</name>
<dbReference type="SUPFAM" id="SSF53335">
    <property type="entry name" value="S-adenosyl-L-methionine-dependent methyltransferases"/>
    <property type="match status" value="1"/>
</dbReference>
<evidence type="ECO:0000256" key="3">
    <source>
        <dbReference type="ARBA" id="ARBA00022679"/>
    </source>
</evidence>
<keyword evidence="5 6" id="KW-0694">RNA-binding</keyword>
<evidence type="ECO:0000256" key="4">
    <source>
        <dbReference type="ARBA" id="ARBA00022691"/>
    </source>
</evidence>
<evidence type="ECO:0000256" key="6">
    <source>
        <dbReference type="PROSITE-ProRule" id="PRU01023"/>
    </source>
</evidence>
<dbReference type="RefSeq" id="WP_344902668.1">
    <property type="nucleotide sequence ID" value="NZ_BAAAYO010000001.1"/>
</dbReference>
<dbReference type="InterPro" id="IPR031341">
    <property type="entry name" value="Methyltr_RsmF_N"/>
</dbReference>
<dbReference type="PANTHER" id="PTHR22807">
    <property type="entry name" value="NOP2 YEAST -RELATED NOL1/NOP2/FMU SUN DOMAIN-CONTAINING"/>
    <property type="match status" value="1"/>
</dbReference>
<dbReference type="PANTHER" id="PTHR22807:SF30">
    <property type="entry name" value="28S RRNA (CYTOSINE(4447)-C(5))-METHYLTRANSFERASE-RELATED"/>
    <property type="match status" value="1"/>
</dbReference>
<feature type="region of interest" description="Disordered" evidence="7">
    <location>
        <begin position="294"/>
        <end position="319"/>
    </location>
</feature>
<comment type="similarity">
    <text evidence="6">Belongs to the class I-like SAM-binding methyltransferase superfamily. RsmB/NOP family.</text>
</comment>
<evidence type="ECO:0000256" key="5">
    <source>
        <dbReference type="ARBA" id="ARBA00022884"/>
    </source>
</evidence>
<evidence type="ECO:0000313" key="10">
    <source>
        <dbReference type="Proteomes" id="UP001589619"/>
    </source>
</evidence>
<dbReference type="Pfam" id="PF01189">
    <property type="entry name" value="Methyltr_RsmB-F"/>
    <property type="match status" value="1"/>
</dbReference>
<dbReference type="EMBL" id="JBHMAG010000012">
    <property type="protein sequence ID" value="MFB9752994.1"/>
    <property type="molecule type" value="Genomic_DNA"/>
</dbReference>
<organism evidence="9 10">
    <name type="scientific">Paenibacillus hodogayensis</name>
    <dbReference type="NCBI Taxonomy" id="279208"/>
    <lineage>
        <taxon>Bacteria</taxon>
        <taxon>Bacillati</taxon>
        <taxon>Bacillota</taxon>
        <taxon>Bacilli</taxon>
        <taxon>Bacillales</taxon>
        <taxon>Paenibacillaceae</taxon>
        <taxon>Paenibacillus</taxon>
    </lineage>
</organism>
<sequence>MNSLPPLFIEHIRSQLGEEQATPFLASYHEPRTTGLRLNPLKLGESDAAGGFSGTVADMLRRLFRLEPIPWCPEGYYYDEASRPGKHPFHQAGLYYIQEPSAMSAVQLLDPRPGDIVLDLAAAPGGKSTQIAGRLNGQGLLVANEIHPARAKILAENVERLGIANAIVVSSDPDSLSRRLPSAFDKIMLDAPCSGEGMFRKDPDAREEWSPDHVRMCAARQLDILEAAAPMLKPGGTLVYSTCTFNRSENEDVLEAFTAAHPEFTVLRTERLWPHLVRGEGHFVALLGKSGEPGDVLASEAGHTRKKERRARGGQPADKAAREAMATVNAMLAETVPGFTPEAGEPLLFGDRLYWLPSPPGSPLPAGLLDGLKTLRPGLHVAELKKGRAEPAHSLAMALRPEQCRNAVSFAADAPEVSAFLRGETVPASRELSGWTLVAVEGFPLGWGKASEGQIKNHYPKGLRTSGPSVSVVISRTVG</sequence>
<feature type="binding site" evidence="6">
    <location>
        <position position="172"/>
    </location>
    <ligand>
        <name>S-adenosyl-L-methionine</name>
        <dbReference type="ChEBI" id="CHEBI:59789"/>
    </ligand>
</feature>